<dbReference type="SUPFAM" id="SSF48264">
    <property type="entry name" value="Cytochrome P450"/>
    <property type="match status" value="1"/>
</dbReference>
<evidence type="ECO:0000256" key="1">
    <source>
        <dbReference type="PIRSR" id="PIRSR602401-1"/>
    </source>
</evidence>
<dbReference type="Gene3D" id="1.10.630.10">
    <property type="entry name" value="Cytochrome P450"/>
    <property type="match status" value="1"/>
</dbReference>
<keyword evidence="2" id="KW-1133">Transmembrane helix</keyword>
<feature type="binding site" description="axial binding residue" evidence="1">
    <location>
        <position position="502"/>
    </location>
    <ligand>
        <name>heme</name>
        <dbReference type="ChEBI" id="CHEBI:30413"/>
    </ligand>
    <ligandPart>
        <name>Fe</name>
        <dbReference type="ChEBI" id="CHEBI:18248"/>
    </ligandPart>
</feature>
<dbReference type="PANTHER" id="PTHR24305:SF78">
    <property type="entry name" value="P450, PUTATIVE (EUROFUNG)-RELATED"/>
    <property type="match status" value="1"/>
</dbReference>
<protein>
    <submittedName>
        <fullName evidence="3">Cytochrome P450 67</fullName>
    </submittedName>
</protein>
<accession>A0A5N5DCT8</accession>
<keyword evidence="1" id="KW-0479">Metal-binding</keyword>
<keyword evidence="1" id="KW-0408">Iron</keyword>
<reference evidence="3 4" key="1">
    <citation type="journal article" date="2019" name="Sci. Rep.">
        <title>A multi-omics analysis of the grapevine pathogen Lasiodiplodia theobromae reveals that temperature affects the expression of virulence- and pathogenicity-related genes.</title>
        <authorList>
            <person name="Felix C."/>
            <person name="Meneses R."/>
            <person name="Goncalves M.F.M."/>
            <person name="Tilleman L."/>
            <person name="Duarte A.S."/>
            <person name="Jorrin-Novo J.V."/>
            <person name="Van de Peer Y."/>
            <person name="Deforce D."/>
            <person name="Van Nieuwerburgh F."/>
            <person name="Esteves A.C."/>
            <person name="Alves A."/>
        </authorList>
    </citation>
    <scope>NUCLEOTIDE SEQUENCE [LARGE SCALE GENOMIC DNA]</scope>
    <source>
        <strain evidence="3 4">LA-SOL3</strain>
    </source>
</reference>
<dbReference type="CDD" id="cd11061">
    <property type="entry name" value="CYP67-like"/>
    <property type="match status" value="1"/>
</dbReference>
<gene>
    <name evidence="3" type="primary">CYP67</name>
    <name evidence="3" type="ORF">DBV05_g5751</name>
</gene>
<dbReference type="PRINTS" id="PR00463">
    <property type="entry name" value="EP450I"/>
</dbReference>
<keyword evidence="1" id="KW-0349">Heme</keyword>
<sequence length="563" mass="63063">MEAITPEKQKANLWLASAIAGLAFHACLQFSDILDVLIWQMITGSVIAAASIFYIDIKVFQSSPLDAAKDLAVSATGFALSLTTSILIYRAFFHRLRRFPGPFAARLTKLWSVYKSAKSMKYFLVLEDVHKKYGDVVRTGPRELSVTRVSALPQITACRKTVFYQQSHWKQSELGMLETRDLEDHRRRRKPWEKGLGLTEIARYDAAMQDTIGVFLDQIACERGQRINITEWIAMLAYDIMGVVSFGQDFGSLRAAKEVHAIKQLRDTMRSLGLLFSVPWVINFFSNMPGLGGAMGPFGAYCKRLVSEKRKMLMEKKVETTTPADVMSWLIQAFEEGGPTGAPTLAALHADGRALVIAGSDTTYGALTNALFHLASNPAIYAKLQAEVDSVCPDGEASFSHEKVKNLPLLDGVINETLRLKPPVPNGTPRLTPPEGLQIDDDLYIPGNVHVVMPPWVMHRDERYFEKPLEFIPERWILGGEKAGMIKDRNAFFPFQIGMFHCAGKQLAYWEMRSVLARLALRYNIRFASAQDGKDYESKLFNTVTLSPPPLGMCFRPRKEAKA</sequence>
<dbReference type="InterPro" id="IPR050121">
    <property type="entry name" value="Cytochrome_P450_monoxygenase"/>
</dbReference>
<dbReference type="EMBL" id="VCHE01000031">
    <property type="protein sequence ID" value="KAB2575628.1"/>
    <property type="molecule type" value="Genomic_DNA"/>
</dbReference>
<dbReference type="Pfam" id="PF00067">
    <property type="entry name" value="p450"/>
    <property type="match status" value="1"/>
</dbReference>
<dbReference type="GO" id="GO:0005506">
    <property type="term" value="F:iron ion binding"/>
    <property type="evidence" value="ECO:0007669"/>
    <property type="project" value="InterPro"/>
</dbReference>
<dbReference type="OrthoDB" id="6692864at2759"/>
<evidence type="ECO:0000313" key="4">
    <source>
        <dbReference type="Proteomes" id="UP000325902"/>
    </source>
</evidence>
<feature type="transmembrane region" description="Helical" evidence="2">
    <location>
        <begin position="71"/>
        <end position="92"/>
    </location>
</feature>
<keyword evidence="2" id="KW-0472">Membrane</keyword>
<feature type="transmembrane region" description="Helical" evidence="2">
    <location>
        <begin position="37"/>
        <end position="59"/>
    </location>
</feature>
<dbReference type="PRINTS" id="PR00385">
    <property type="entry name" value="P450"/>
</dbReference>
<dbReference type="InterPro" id="IPR001128">
    <property type="entry name" value="Cyt_P450"/>
</dbReference>
<name>A0A5N5DCT8_9PEZI</name>
<dbReference type="InterPro" id="IPR002401">
    <property type="entry name" value="Cyt_P450_E_grp-I"/>
</dbReference>
<keyword evidence="2" id="KW-0812">Transmembrane</keyword>
<dbReference type="GO" id="GO:0004497">
    <property type="term" value="F:monooxygenase activity"/>
    <property type="evidence" value="ECO:0007669"/>
    <property type="project" value="InterPro"/>
</dbReference>
<dbReference type="Proteomes" id="UP000325902">
    <property type="component" value="Unassembled WGS sequence"/>
</dbReference>
<proteinExistence type="predicted"/>
<comment type="caution">
    <text evidence="3">The sequence shown here is derived from an EMBL/GenBank/DDBJ whole genome shotgun (WGS) entry which is preliminary data.</text>
</comment>
<feature type="transmembrane region" description="Helical" evidence="2">
    <location>
        <begin position="12"/>
        <end position="31"/>
    </location>
</feature>
<keyword evidence="4" id="KW-1185">Reference proteome</keyword>
<dbReference type="PANTHER" id="PTHR24305">
    <property type="entry name" value="CYTOCHROME P450"/>
    <property type="match status" value="1"/>
</dbReference>
<dbReference type="AlphaFoldDB" id="A0A5N5DCT8"/>
<dbReference type="GO" id="GO:0016705">
    <property type="term" value="F:oxidoreductase activity, acting on paired donors, with incorporation or reduction of molecular oxygen"/>
    <property type="evidence" value="ECO:0007669"/>
    <property type="project" value="InterPro"/>
</dbReference>
<organism evidence="3 4">
    <name type="scientific">Lasiodiplodia theobromae</name>
    <dbReference type="NCBI Taxonomy" id="45133"/>
    <lineage>
        <taxon>Eukaryota</taxon>
        <taxon>Fungi</taxon>
        <taxon>Dikarya</taxon>
        <taxon>Ascomycota</taxon>
        <taxon>Pezizomycotina</taxon>
        <taxon>Dothideomycetes</taxon>
        <taxon>Dothideomycetes incertae sedis</taxon>
        <taxon>Botryosphaeriales</taxon>
        <taxon>Botryosphaeriaceae</taxon>
        <taxon>Lasiodiplodia</taxon>
    </lineage>
</organism>
<evidence type="ECO:0000313" key="3">
    <source>
        <dbReference type="EMBL" id="KAB2575628.1"/>
    </source>
</evidence>
<evidence type="ECO:0000256" key="2">
    <source>
        <dbReference type="SAM" id="Phobius"/>
    </source>
</evidence>
<dbReference type="InterPro" id="IPR036396">
    <property type="entry name" value="Cyt_P450_sf"/>
</dbReference>
<comment type="cofactor">
    <cofactor evidence="1">
        <name>heme</name>
        <dbReference type="ChEBI" id="CHEBI:30413"/>
    </cofactor>
</comment>
<dbReference type="GO" id="GO:0020037">
    <property type="term" value="F:heme binding"/>
    <property type="evidence" value="ECO:0007669"/>
    <property type="project" value="InterPro"/>
</dbReference>